<evidence type="ECO:0000313" key="4">
    <source>
        <dbReference type="EMBL" id="GFE80642.1"/>
    </source>
</evidence>
<feature type="transmembrane region" description="Helical" evidence="1">
    <location>
        <begin position="6"/>
        <end position="30"/>
    </location>
</feature>
<protein>
    <recommendedName>
        <fullName evidence="6">Transglycosylase SLT domain-containing protein</fullName>
    </recommendedName>
</protein>
<dbReference type="Proteomes" id="UP000445000">
    <property type="component" value="Unassembled WGS sequence"/>
</dbReference>
<dbReference type="Pfam" id="PF05569">
    <property type="entry name" value="Peptidase_M56"/>
    <property type="match status" value="1"/>
</dbReference>
<accession>A0A829YDB4</accession>
<evidence type="ECO:0000259" key="2">
    <source>
        <dbReference type="Pfam" id="PF01464"/>
    </source>
</evidence>
<reference evidence="5" key="1">
    <citation type="submission" date="2020-01" db="EMBL/GenBank/DDBJ databases">
        <title>'Steroidobacter agaridevorans' sp. nov., agar-degrading bacteria isolated from rhizosphere soils.</title>
        <authorList>
            <person name="Ikenaga M."/>
            <person name="Kataoka M."/>
            <person name="Murouchi A."/>
            <person name="Katsuragi S."/>
            <person name="Sakai M."/>
        </authorList>
    </citation>
    <scope>NUCLEOTIDE SEQUENCE [LARGE SCALE GENOMIC DNA]</scope>
    <source>
        <strain evidence="5">YU21-B</strain>
    </source>
</reference>
<dbReference type="Pfam" id="PF01464">
    <property type="entry name" value="SLT"/>
    <property type="match status" value="1"/>
</dbReference>
<dbReference type="EMBL" id="BLJN01000002">
    <property type="protein sequence ID" value="GFE80642.1"/>
    <property type="molecule type" value="Genomic_DNA"/>
</dbReference>
<feature type="domain" description="Peptidase M56" evidence="3">
    <location>
        <begin position="15"/>
        <end position="290"/>
    </location>
</feature>
<feature type="domain" description="Transglycosylase SLT" evidence="2">
    <location>
        <begin position="414"/>
        <end position="518"/>
    </location>
</feature>
<dbReference type="AlphaFoldDB" id="A0A829YDB4"/>
<evidence type="ECO:0008006" key="6">
    <source>
        <dbReference type="Google" id="ProtNLM"/>
    </source>
</evidence>
<sequence length="548" mass="60651">MGVHAVNMYITANFLLLVAAMCVACVRWVSGRLANPIAYRRQLRIAYALSVAAALLPSTLVIQQRTELMPRNAQIWSAASMQDSHSAENSHRIAISIASSEVSVPLQAAGTMTASLLLAGFAVFAITLLIEAARIRRIIVDAQTIARRRHVRVLSSQTVCVPFSFWLPGSHFIVLPADLILRPDDLRMAIRHEAQHHRQLDTRVTYIYQLLRALFFWNPAVHWLYKSVTELQEFACDEVLIVQRKVSAHAYCSCLMRVAEAAVNQQNMSICTGMLGGAGHSILKNRIEALLVKRSRAGRAPVAMALGGAMLALMSGMTVAFSATIQDRRITPEVAQQMLAVARQRGELLPVTPQRVLLSAVHPGDDFPLAVNERVIEQLNRLLGTPDGRAFMRSSLQRMQEHEALIVGALAHYGLPAELMAVPLVESGYRNLPHDGHSRHGAGLWMFIEPTAREFGLAVDASIDERLNVALETDAAMRMFGRLYEQFGDWGLALLAYNSGVRRVEQGIRTTGSRDVWQIVEQGYENDPDYVARVTAVLLIMKNPTALE</sequence>
<evidence type="ECO:0000259" key="3">
    <source>
        <dbReference type="Pfam" id="PF05569"/>
    </source>
</evidence>
<evidence type="ECO:0000256" key="1">
    <source>
        <dbReference type="SAM" id="Phobius"/>
    </source>
</evidence>
<dbReference type="Gene3D" id="1.10.530.10">
    <property type="match status" value="1"/>
</dbReference>
<dbReference type="InterPro" id="IPR008258">
    <property type="entry name" value="Transglycosylase_SLT_dom_1"/>
</dbReference>
<keyword evidence="1" id="KW-0812">Transmembrane</keyword>
<organism evidence="4 5">
    <name type="scientific">Steroidobacter agaridevorans</name>
    <dbReference type="NCBI Taxonomy" id="2695856"/>
    <lineage>
        <taxon>Bacteria</taxon>
        <taxon>Pseudomonadati</taxon>
        <taxon>Pseudomonadota</taxon>
        <taxon>Gammaproteobacteria</taxon>
        <taxon>Steroidobacterales</taxon>
        <taxon>Steroidobacteraceae</taxon>
        <taxon>Steroidobacter</taxon>
    </lineage>
</organism>
<dbReference type="InterPro" id="IPR052173">
    <property type="entry name" value="Beta-lactam_resp_regulator"/>
</dbReference>
<feature type="transmembrane region" description="Helical" evidence="1">
    <location>
        <begin position="302"/>
        <end position="323"/>
    </location>
</feature>
<dbReference type="PANTHER" id="PTHR34978:SF3">
    <property type="entry name" value="SLR0241 PROTEIN"/>
    <property type="match status" value="1"/>
</dbReference>
<dbReference type="PANTHER" id="PTHR34978">
    <property type="entry name" value="POSSIBLE SENSOR-TRANSDUCER PROTEIN BLAR"/>
    <property type="match status" value="1"/>
</dbReference>
<keyword evidence="1" id="KW-0472">Membrane</keyword>
<keyword evidence="5" id="KW-1185">Reference proteome</keyword>
<dbReference type="CDD" id="cd07341">
    <property type="entry name" value="M56_BlaR1_MecR1_like"/>
    <property type="match status" value="1"/>
</dbReference>
<dbReference type="CDD" id="cd16894">
    <property type="entry name" value="MltD-like"/>
    <property type="match status" value="1"/>
</dbReference>
<name>A0A829YDB4_9GAMM</name>
<dbReference type="InterPro" id="IPR023346">
    <property type="entry name" value="Lysozyme-like_dom_sf"/>
</dbReference>
<evidence type="ECO:0000313" key="5">
    <source>
        <dbReference type="Proteomes" id="UP000445000"/>
    </source>
</evidence>
<dbReference type="RefSeq" id="WP_161812304.1">
    <property type="nucleotide sequence ID" value="NZ_BLJN01000002.1"/>
</dbReference>
<dbReference type="SUPFAM" id="SSF53955">
    <property type="entry name" value="Lysozyme-like"/>
    <property type="match status" value="1"/>
</dbReference>
<proteinExistence type="predicted"/>
<gene>
    <name evidence="4" type="ORF">GCM10011487_26420</name>
</gene>
<feature type="transmembrane region" description="Helical" evidence="1">
    <location>
        <begin position="42"/>
        <end position="62"/>
    </location>
</feature>
<keyword evidence="1" id="KW-1133">Transmembrane helix</keyword>
<comment type="caution">
    <text evidence="4">The sequence shown here is derived from an EMBL/GenBank/DDBJ whole genome shotgun (WGS) entry which is preliminary data.</text>
</comment>
<dbReference type="InterPro" id="IPR008756">
    <property type="entry name" value="Peptidase_M56"/>
</dbReference>
<feature type="transmembrane region" description="Helical" evidence="1">
    <location>
        <begin position="108"/>
        <end position="130"/>
    </location>
</feature>